<dbReference type="SUPFAM" id="SSF55307">
    <property type="entry name" value="Tubulin C-terminal domain-like"/>
    <property type="match status" value="1"/>
</dbReference>
<dbReference type="STRING" id="57577.A0A2K3LWK0"/>
<protein>
    <submittedName>
        <fullName evidence="4">Cell division protein ftsz chloroplastic-like</fullName>
    </submittedName>
</protein>
<dbReference type="InterPro" id="IPR008280">
    <property type="entry name" value="Tub_FtsZ_C"/>
</dbReference>
<dbReference type="Gene3D" id="3.30.1330.20">
    <property type="entry name" value="Tubulin/FtsZ, C-terminal domain"/>
    <property type="match status" value="1"/>
</dbReference>
<comment type="caution">
    <text evidence="4">The sequence shown here is derived from an EMBL/GenBank/DDBJ whole genome shotgun (WGS) entry which is preliminary data.</text>
</comment>
<keyword evidence="1" id="KW-0547">Nucleotide-binding</keyword>
<dbReference type="Proteomes" id="UP000236291">
    <property type="component" value="Unassembled WGS sequence"/>
</dbReference>
<evidence type="ECO:0000313" key="4">
    <source>
        <dbReference type="EMBL" id="PNX82904.1"/>
    </source>
</evidence>
<sequence length="89" mass="9711">HKTLASLTVTSLADPSVNTRIIFGAVVDDRYTGEIEVTIISTGFSQSFQKKLQTDPRAAKLLDKVAERKESKTVPSPLKSSKSNFQSSI</sequence>
<evidence type="ECO:0000256" key="2">
    <source>
        <dbReference type="ARBA" id="ARBA00023134"/>
    </source>
</evidence>
<gene>
    <name evidence="4" type="ORF">L195_g038941</name>
</gene>
<feature type="compositionally biased region" description="Polar residues" evidence="3">
    <location>
        <begin position="78"/>
        <end position="89"/>
    </location>
</feature>
<proteinExistence type="predicted"/>
<keyword evidence="4" id="KW-0132">Cell division</keyword>
<dbReference type="GO" id="GO:0051301">
    <property type="term" value="P:cell division"/>
    <property type="evidence" value="ECO:0007669"/>
    <property type="project" value="UniProtKB-KW"/>
</dbReference>
<name>A0A2K3LWK0_TRIPR</name>
<keyword evidence="2" id="KW-0342">GTP-binding</keyword>
<feature type="non-terminal residue" evidence="4">
    <location>
        <position position="1"/>
    </location>
</feature>
<evidence type="ECO:0000256" key="3">
    <source>
        <dbReference type="SAM" id="MobiDB-lite"/>
    </source>
</evidence>
<keyword evidence="4" id="KW-0131">Cell cycle</keyword>
<organism evidence="4 5">
    <name type="scientific">Trifolium pratense</name>
    <name type="common">Red clover</name>
    <dbReference type="NCBI Taxonomy" id="57577"/>
    <lineage>
        <taxon>Eukaryota</taxon>
        <taxon>Viridiplantae</taxon>
        <taxon>Streptophyta</taxon>
        <taxon>Embryophyta</taxon>
        <taxon>Tracheophyta</taxon>
        <taxon>Spermatophyta</taxon>
        <taxon>Magnoliopsida</taxon>
        <taxon>eudicotyledons</taxon>
        <taxon>Gunneridae</taxon>
        <taxon>Pentapetalae</taxon>
        <taxon>rosids</taxon>
        <taxon>fabids</taxon>
        <taxon>Fabales</taxon>
        <taxon>Fabaceae</taxon>
        <taxon>Papilionoideae</taxon>
        <taxon>50 kb inversion clade</taxon>
        <taxon>NPAAA clade</taxon>
        <taxon>Hologalegina</taxon>
        <taxon>IRL clade</taxon>
        <taxon>Trifolieae</taxon>
        <taxon>Trifolium</taxon>
    </lineage>
</organism>
<accession>A0A2K3LWK0</accession>
<evidence type="ECO:0000313" key="5">
    <source>
        <dbReference type="Proteomes" id="UP000236291"/>
    </source>
</evidence>
<feature type="region of interest" description="Disordered" evidence="3">
    <location>
        <begin position="66"/>
        <end position="89"/>
    </location>
</feature>
<dbReference type="AlphaFoldDB" id="A0A2K3LWK0"/>
<reference evidence="4 5" key="2">
    <citation type="journal article" date="2017" name="Front. Plant Sci.">
        <title>Gene Classification and Mining of Molecular Markers Useful in Red Clover (Trifolium pratense) Breeding.</title>
        <authorList>
            <person name="Istvanek J."/>
            <person name="Dluhosova J."/>
            <person name="Dluhos P."/>
            <person name="Patkova L."/>
            <person name="Nedelnik J."/>
            <person name="Repkova J."/>
        </authorList>
    </citation>
    <scope>NUCLEOTIDE SEQUENCE [LARGE SCALE GENOMIC DNA]</scope>
    <source>
        <strain evidence="5">cv. Tatra</strain>
        <tissue evidence="4">Young leaves</tissue>
    </source>
</reference>
<reference evidence="4 5" key="1">
    <citation type="journal article" date="2014" name="Am. J. Bot.">
        <title>Genome assembly and annotation for red clover (Trifolium pratense; Fabaceae).</title>
        <authorList>
            <person name="Istvanek J."/>
            <person name="Jaros M."/>
            <person name="Krenek A."/>
            <person name="Repkova J."/>
        </authorList>
    </citation>
    <scope>NUCLEOTIDE SEQUENCE [LARGE SCALE GENOMIC DNA]</scope>
    <source>
        <strain evidence="5">cv. Tatra</strain>
        <tissue evidence="4">Young leaves</tissue>
    </source>
</reference>
<dbReference type="InterPro" id="IPR037103">
    <property type="entry name" value="Tubulin/FtsZ-like_C"/>
</dbReference>
<evidence type="ECO:0000256" key="1">
    <source>
        <dbReference type="ARBA" id="ARBA00022741"/>
    </source>
</evidence>
<dbReference type="ExpressionAtlas" id="A0A2K3LWK0">
    <property type="expression patterns" value="baseline"/>
</dbReference>
<dbReference type="EMBL" id="ASHM01042944">
    <property type="protein sequence ID" value="PNX82904.1"/>
    <property type="molecule type" value="Genomic_DNA"/>
</dbReference>
<dbReference type="GO" id="GO:0005525">
    <property type="term" value="F:GTP binding"/>
    <property type="evidence" value="ECO:0007669"/>
    <property type="project" value="UniProtKB-KW"/>
</dbReference>